<reference evidence="6" key="1">
    <citation type="submission" date="2016-10" db="EMBL/GenBank/DDBJ databases">
        <authorList>
            <person name="Varghese N."/>
            <person name="Submissions S."/>
        </authorList>
    </citation>
    <scope>NUCLEOTIDE SEQUENCE [LARGE SCALE GENOMIC DNA]</scope>
    <source>
        <strain evidence="6">DSM 22329</strain>
    </source>
</reference>
<dbReference type="GO" id="GO:0003677">
    <property type="term" value="F:DNA binding"/>
    <property type="evidence" value="ECO:0007669"/>
    <property type="project" value="UniProtKB-KW"/>
</dbReference>
<dbReference type="PANTHER" id="PTHR43537:SF24">
    <property type="entry name" value="GLUCONATE OPERON TRANSCRIPTIONAL REPRESSOR"/>
    <property type="match status" value="1"/>
</dbReference>
<dbReference type="InterPro" id="IPR036390">
    <property type="entry name" value="WH_DNA-bd_sf"/>
</dbReference>
<dbReference type="Gene3D" id="1.10.10.10">
    <property type="entry name" value="Winged helix-like DNA-binding domain superfamily/Winged helix DNA-binding domain"/>
    <property type="match status" value="1"/>
</dbReference>
<protein>
    <submittedName>
        <fullName evidence="5">Transcriptional regulator, GntR family</fullName>
    </submittedName>
</protein>
<dbReference type="SUPFAM" id="SSF48008">
    <property type="entry name" value="GntR ligand-binding domain-like"/>
    <property type="match status" value="1"/>
</dbReference>
<dbReference type="Pfam" id="PF07729">
    <property type="entry name" value="FCD"/>
    <property type="match status" value="1"/>
</dbReference>
<dbReference type="PRINTS" id="PR00035">
    <property type="entry name" value="HTHGNTR"/>
</dbReference>
<evidence type="ECO:0000313" key="5">
    <source>
        <dbReference type="EMBL" id="SDO68900.1"/>
    </source>
</evidence>
<accession>A0A1H0LM01</accession>
<dbReference type="STRING" id="443156.SAMN04489867_0328"/>
<evidence type="ECO:0000313" key="6">
    <source>
        <dbReference type="Proteomes" id="UP000199077"/>
    </source>
</evidence>
<evidence type="ECO:0000256" key="3">
    <source>
        <dbReference type="ARBA" id="ARBA00023163"/>
    </source>
</evidence>
<dbReference type="PANTHER" id="PTHR43537">
    <property type="entry name" value="TRANSCRIPTIONAL REGULATOR, GNTR FAMILY"/>
    <property type="match status" value="1"/>
</dbReference>
<proteinExistence type="predicted"/>
<dbReference type="Proteomes" id="UP000199077">
    <property type="component" value="Chromosome I"/>
</dbReference>
<dbReference type="AlphaFoldDB" id="A0A1H0LM01"/>
<dbReference type="Pfam" id="PF00392">
    <property type="entry name" value="GntR"/>
    <property type="match status" value="1"/>
</dbReference>
<gene>
    <name evidence="5" type="ORF">SAMN04489867_0328</name>
</gene>
<dbReference type="CDD" id="cd07377">
    <property type="entry name" value="WHTH_GntR"/>
    <property type="match status" value="1"/>
</dbReference>
<sequence length="260" mass="27125">MVLSQTIDADRPGVLDRTVSAAQPRMSLPHVVLRPASGNAFEATVEQLATAIRLGVFTDGEQLPPERELADRLGVSRSTLREAIAALRDSGLVTTRRGRGGGSVVTYAGAEPGSRAGAPVRTGAALADAMDFRRVVEPGAAAVAATKALAADQRAWLVESARAAREAPDNAAHRLADSRFHLAVATLSGSPMLIEAVTRAQAALSELLSAIPVLPTNIAHSNDQHDAVVRAILDGDDARAREAMEEHCDATAALLRGLIG</sequence>
<keyword evidence="1" id="KW-0805">Transcription regulation</keyword>
<keyword evidence="3" id="KW-0804">Transcription</keyword>
<dbReference type="InterPro" id="IPR036388">
    <property type="entry name" value="WH-like_DNA-bd_sf"/>
</dbReference>
<dbReference type="GO" id="GO:0003700">
    <property type="term" value="F:DNA-binding transcription factor activity"/>
    <property type="evidence" value="ECO:0007669"/>
    <property type="project" value="InterPro"/>
</dbReference>
<dbReference type="EMBL" id="LT629711">
    <property type="protein sequence ID" value="SDO68900.1"/>
    <property type="molecule type" value="Genomic_DNA"/>
</dbReference>
<keyword evidence="2" id="KW-0238">DNA-binding</keyword>
<name>A0A1H0LM01_9MICO</name>
<dbReference type="SMART" id="SM00895">
    <property type="entry name" value="FCD"/>
    <property type="match status" value="1"/>
</dbReference>
<keyword evidence="6" id="KW-1185">Reference proteome</keyword>
<dbReference type="Gene3D" id="1.20.120.530">
    <property type="entry name" value="GntR ligand-binding domain-like"/>
    <property type="match status" value="1"/>
</dbReference>
<dbReference type="PROSITE" id="PS50949">
    <property type="entry name" value="HTH_GNTR"/>
    <property type="match status" value="1"/>
</dbReference>
<evidence type="ECO:0000259" key="4">
    <source>
        <dbReference type="PROSITE" id="PS50949"/>
    </source>
</evidence>
<dbReference type="InterPro" id="IPR000524">
    <property type="entry name" value="Tscrpt_reg_HTH_GntR"/>
</dbReference>
<feature type="domain" description="HTH gntR-type" evidence="4">
    <location>
        <begin position="38"/>
        <end position="108"/>
    </location>
</feature>
<dbReference type="InterPro" id="IPR011711">
    <property type="entry name" value="GntR_C"/>
</dbReference>
<evidence type="ECO:0000256" key="1">
    <source>
        <dbReference type="ARBA" id="ARBA00023015"/>
    </source>
</evidence>
<dbReference type="SMART" id="SM00345">
    <property type="entry name" value="HTH_GNTR"/>
    <property type="match status" value="1"/>
</dbReference>
<dbReference type="InterPro" id="IPR008920">
    <property type="entry name" value="TF_FadR/GntR_C"/>
</dbReference>
<organism evidence="5 6">
    <name type="scientific">Pedococcus dokdonensis</name>
    <dbReference type="NCBI Taxonomy" id="443156"/>
    <lineage>
        <taxon>Bacteria</taxon>
        <taxon>Bacillati</taxon>
        <taxon>Actinomycetota</taxon>
        <taxon>Actinomycetes</taxon>
        <taxon>Micrococcales</taxon>
        <taxon>Intrasporangiaceae</taxon>
        <taxon>Pedococcus</taxon>
    </lineage>
</organism>
<evidence type="ECO:0000256" key="2">
    <source>
        <dbReference type="ARBA" id="ARBA00023125"/>
    </source>
</evidence>
<dbReference type="SUPFAM" id="SSF46785">
    <property type="entry name" value="Winged helix' DNA-binding domain"/>
    <property type="match status" value="1"/>
</dbReference>